<gene>
    <name evidence="1" type="ORF">PanWU01x14_351840</name>
</gene>
<dbReference type="AlphaFoldDB" id="A0A2P5AAI4"/>
<comment type="caution">
    <text evidence="1">The sequence shown here is derived from an EMBL/GenBank/DDBJ whole genome shotgun (WGS) entry which is preliminary data.</text>
</comment>
<name>A0A2P5AAI4_PARAD</name>
<keyword evidence="2" id="KW-1185">Reference proteome</keyword>
<evidence type="ECO:0000313" key="2">
    <source>
        <dbReference type="Proteomes" id="UP000237105"/>
    </source>
</evidence>
<sequence length="108" mass="12166">MASGLFEVSVVFNCGARWSTGTTIAINRSRLPRKPCGRSSGRKHLDKDSSANFRRHLELQLEVLVSDDGQFRPGAVSTVALTWDYTFTSFAVSKALAVEYNHQNRYRR</sequence>
<organism evidence="1 2">
    <name type="scientific">Parasponia andersonii</name>
    <name type="common">Sponia andersonii</name>
    <dbReference type="NCBI Taxonomy" id="3476"/>
    <lineage>
        <taxon>Eukaryota</taxon>
        <taxon>Viridiplantae</taxon>
        <taxon>Streptophyta</taxon>
        <taxon>Embryophyta</taxon>
        <taxon>Tracheophyta</taxon>
        <taxon>Spermatophyta</taxon>
        <taxon>Magnoliopsida</taxon>
        <taxon>eudicotyledons</taxon>
        <taxon>Gunneridae</taxon>
        <taxon>Pentapetalae</taxon>
        <taxon>rosids</taxon>
        <taxon>fabids</taxon>
        <taxon>Rosales</taxon>
        <taxon>Cannabaceae</taxon>
        <taxon>Parasponia</taxon>
    </lineage>
</organism>
<proteinExistence type="predicted"/>
<evidence type="ECO:0000313" key="1">
    <source>
        <dbReference type="EMBL" id="PON33545.1"/>
    </source>
</evidence>
<reference evidence="2" key="1">
    <citation type="submission" date="2016-06" db="EMBL/GenBank/DDBJ databases">
        <title>Parallel loss of symbiosis genes in relatives of nitrogen-fixing non-legume Parasponia.</title>
        <authorList>
            <person name="Van Velzen R."/>
            <person name="Holmer R."/>
            <person name="Bu F."/>
            <person name="Rutten L."/>
            <person name="Van Zeijl A."/>
            <person name="Liu W."/>
            <person name="Santuari L."/>
            <person name="Cao Q."/>
            <person name="Sharma T."/>
            <person name="Shen D."/>
            <person name="Roswanjaya Y."/>
            <person name="Wardhani T."/>
            <person name="Kalhor M.S."/>
            <person name="Jansen J."/>
            <person name="Van den Hoogen J."/>
            <person name="Gungor B."/>
            <person name="Hartog M."/>
            <person name="Hontelez J."/>
            <person name="Verver J."/>
            <person name="Yang W.-C."/>
            <person name="Schijlen E."/>
            <person name="Repin R."/>
            <person name="Schilthuizen M."/>
            <person name="Schranz E."/>
            <person name="Heidstra R."/>
            <person name="Miyata K."/>
            <person name="Fedorova E."/>
            <person name="Kohlen W."/>
            <person name="Bisseling T."/>
            <person name="Smit S."/>
            <person name="Geurts R."/>
        </authorList>
    </citation>
    <scope>NUCLEOTIDE SEQUENCE [LARGE SCALE GENOMIC DNA]</scope>
    <source>
        <strain evidence="2">cv. WU1-14</strain>
    </source>
</reference>
<dbReference type="Proteomes" id="UP000237105">
    <property type="component" value="Unassembled WGS sequence"/>
</dbReference>
<protein>
    <submittedName>
        <fullName evidence="1">Uncharacterized protein</fullName>
    </submittedName>
</protein>
<accession>A0A2P5AAI4</accession>
<dbReference type="EMBL" id="JXTB01000720">
    <property type="protein sequence ID" value="PON33545.1"/>
    <property type="molecule type" value="Genomic_DNA"/>
</dbReference>